<dbReference type="SUPFAM" id="SSF47240">
    <property type="entry name" value="Ferritin-like"/>
    <property type="match status" value="1"/>
</dbReference>
<dbReference type="PROSITE" id="PS00818">
    <property type="entry name" value="DPS_1"/>
    <property type="match status" value="1"/>
</dbReference>
<proteinExistence type="inferred from homology"/>
<comment type="similarity">
    <text evidence="1 2">Belongs to the Dps family.</text>
</comment>
<dbReference type="PRINTS" id="PR01346">
    <property type="entry name" value="HELNAPAPROT"/>
</dbReference>
<dbReference type="GO" id="GO:0016722">
    <property type="term" value="F:oxidoreductase activity, acting on metal ions"/>
    <property type="evidence" value="ECO:0007669"/>
    <property type="project" value="InterPro"/>
</dbReference>
<dbReference type="InterPro" id="IPR023188">
    <property type="entry name" value="DPS_DNA-bd_CS"/>
</dbReference>
<dbReference type="NCBIfam" id="NF006975">
    <property type="entry name" value="PRK09448.1"/>
    <property type="match status" value="1"/>
</dbReference>
<dbReference type="Proteomes" id="UP000831684">
    <property type="component" value="Chromosome"/>
</dbReference>
<dbReference type="PANTHER" id="PTHR42932:SF3">
    <property type="entry name" value="DNA PROTECTION DURING STARVATION PROTEIN"/>
    <property type="match status" value="1"/>
</dbReference>
<dbReference type="AlphaFoldDB" id="A0A9E6ZTI3"/>
<reference evidence="4" key="1">
    <citation type="submission" date="2021-09" db="EMBL/GenBank/DDBJ databases">
        <title>Network and meta-omics reveal the key degrader and cooperation patterns in an efficient 1,4-dioxane-degrading microbial community.</title>
        <authorList>
            <person name="Dai C."/>
        </authorList>
    </citation>
    <scope>NUCLEOTIDE SEQUENCE</scope>
    <source>
        <strain evidence="4">ZM13</strain>
    </source>
</reference>
<evidence type="ECO:0000313" key="5">
    <source>
        <dbReference type="Proteomes" id="UP000831684"/>
    </source>
</evidence>
<organism evidence="4 5">
    <name type="scientific">Ancylobacter polymorphus</name>
    <dbReference type="NCBI Taxonomy" id="223390"/>
    <lineage>
        <taxon>Bacteria</taxon>
        <taxon>Pseudomonadati</taxon>
        <taxon>Pseudomonadota</taxon>
        <taxon>Alphaproteobacteria</taxon>
        <taxon>Hyphomicrobiales</taxon>
        <taxon>Xanthobacteraceae</taxon>
        <taxon>Ancylobacter</taxon>
    </lineage>
</organism>
<dbReference type="PIRSF" id="PIRSF005900">
    <property type="entry name" value="Dps"/>
    <property type="match status" value="1"/>
</dbReference>
<dbReference type="InterPro" id="IPR008331">
    <property type="entry name" value="Ferritin_DPS_dom"/>
</dbReference>
<sequence length="162" mass="17353">MADHKTANDVPSNAKKVAIDLLNANLAAGIDLALAVKQAHWNLKGPQFIAVHEMLDGFRTELDDHNDTMAERVVQLGGTALGTTQTVADGSPLKAYPTDIYAIPDHLAALAERFGAVANNVRKAINESDDAGDPTTADIFTAASRSLDKALWFLESHLETPH</sequence>
<dbReference type="InterPro" id="IPR002177">
    <property type="entry name" value="DPS_DNA-bd"/>
</dbReference>
<evidence type="ECO:0000259" key="3">
    <source>
        <dbReference type="Pfam" id="PF00210"/>
    </source>
</evidence>
<evidence type="ECO:0000256" key="1">
    <source>
        <dbReference type="ARBA" id="ARBA00009497"/>
    </source>
</evidence>
<dbReference type="InterPro" id="IPR009078">
    <property type="entry name" value="Ferritin-like_SF"/>
</dbReference>
<dbReference type="InterPro" id="IPR012347">
    <property type="entry name" value="Ferritin-like"/>
</dbReference>
<protein>
    <submittedName>
        <fullName evidence="4">DNA starvation/stationary phase protection protein Dps</fullName>
    </submittedName>
</protein>
<dbReference type="KEGG" id="apol:K9D25_13615"/>
<name>A0A9E6ZTI3_9HYPH</name>
<feature type="domain" description="Ferritin/DPS" evidence="3">
    <location>
        <begin position="19"/>
        <end position="159"/>
    </location>
</feature>
<evidence type="ECO:0000256" key="2">
    <source>
        <dbReference type="RuleBase" id="RU003875"/>
    </source>
</evidence>
<dbReference type="EMBL" id="CP083239">
    <property type="protein sequence ID" value="UOK69782.1"/>
    <property type="molecule type" value="Genomic_DNA"/>
</dbReference>
<dbReference type="PANTHER" id="PTHR42932">
    <property type="entry name" value="GENERAL STRESS PROTEIN 20U"/>
    <property type="match status" value="1"/>
</dbReference>
<gene>
    <name evidence="4" type="primary">dps</name>
    <name evidence="4" type="synonym">pexB</name>
    <name evidence="4" type="ORF">K9D25_13615</name>
</gene>
<dbReference type="GO" id="GO:0008199">
    <property type="term" value="F:ferric iron binding"/>
    <property type="evidence" value="ECO:0007669"/>
    <property type="project" value="InterPro"/>
</dbReference>
<dbReference type="Gene3D" id="1.20.1260.10">
    <property type="match status" value="1"/>
</dbReference>
<accession>A0A9E6ZTI3</accession>
<dbReference type="Pfam" id="PF00210">
    <property type="entry name" value="Ferritin"/>
    <property type="match status" value="1"/>
</dbReference>
<evidence type="ECO:0000313" key="4">
    <source>
        <dbReference type="EMBL" id="UOK69782.1"/>
    </source>
</evidence>
<dbReference type="CDD" id="cd01043">
    <property type="entry name" value="DPS"/>
    <property type="match status" value="1"/>
</dbReference>
<dbReference type="RefSeq" id="WP_244375991.1">
    <property type="nucleotide sequence ID" value="NZ_CP083239.1"/>
</dbReference>